<dbReference type="PANTHER" id="PTHR23162">
    <property type="entry name" value="OUTER DENSE FIBER OF SPERM TAILS 2"/>
    <property type="match status" value="1"/>
</dbReference>
<evidence type="ECO:0000256" key="9">
    <source>
        <dbReference type="SAM" id="MobiDB-lite"/>
    </source>
</evidence>
<proteinExistence type="inferred from homology"/>
<feature type="coiled-coil region" evidence="8">
    <location>
        <begin position="646"/>
        <end position="783"/>
    </location>
</feature>
<dbReference type="GO" id="GO:0005814">
    <property type="term" value="C:centriole"/>
    <property type="evidence" value="ECO:0007669"/>
    <property type="project" value="UniProtKB-SubCell"/>
</dbReference>
<dbReference type="AlphaFoldDB" id="A0A8B9EWA5"/>
<feature type="coiled-coil region" evidence="8">
    <location>
        <begin position="345"/>
        <end position="379"/>
    </location>
</feature>
<dbReference type="Proteomes" id="UP000694521">
    <property type="component" value="Unplaced"/>
</dbReference>
<keyword evidence="6" id="KW-0206">Cytoskeleton</keyword>
<evidence type="ECO:0000256" key="4">
    <source>
        <dbReference type="ARBA" id="ARBA00022490"/>
    </source>
</evidence>
<organism evidence="10 11">
    <name type="scientific">Anser cygnoides</name>
    <name type="common">Swan goose</name>
    <dbReference type="NCBI Taxonomy" id="8845"/>
    <lineage>
        <taxon>Eukaryota</taxon>
        <taxon>Metazoa</taxon>
        <taxon>Chordata</taxon>
        <taxon>Craniata</taxon>
        <taxon>Vertebrata</taxon>
        <taxon>Euteleostomi</taxon>
        <taxon>Archelosauria</taxon>
        <taxon>Archosauria</taxon>
        <taxon>Dinosauria</taxon>
        <taxon>Saurischia</taxon>
        <taxon>Theropoda</taxon>
        <taxon>Coelurosauria</taxon>
        <taxon>Aves</taxon>
        <taxon>Neognathae</taxon>
        <taxon>Galloanserae</taxon>
        <taxon>Anseriformes</taxon>
        <taxon>Anatidae</taxon>
        <taxon>Anserinae</taxon>
        <taxon>Anser</taxon>
    </lineage>
</organism>
<feature type="coiled-coil region" evidence="8">
    <location>
        <begin position="461"/>
        <end position="615"/>
    </location>
</feature>
<feature type="compositionally biased region" description="Basic and acidic residues" evidence="9">
    <location>
        <begin position="188"/>
        <end position="197"/>
    </location>
</feature>
<keyword evidence="5 8" id="KW-0175">Coiled coil</keyword>
<dbReference type="GO" id="GO:0005813">
    <property type="term" value="C:centrosome"/>
    <property type="evidence" value="ECO:0007669"/>
    <property type="project" value="TreeGrafter"/>
</dbReference>
<accession>A0A8B9EWA5</accession>
<dbReference type="GO" id="GO:0036064">
    <property type="term" value="C:ciliary basal body"/>
    <property type="evidence" value="ECO:0007669"/>
    <property type="project" value="TreeGrafter"/>
</dbReference>
<evidence type="ECO:0000256" key="5">
    <source>
        <dbReference type="ARBA" id="ARBA00023054"/>
    </source>
</evidence>
<protein>
    <submittedName>
        <fullName evidence="10">Outer dense fiber of sperm tails 2 like</fullName>
    </submittedName>
</protein>
<keyword evidence="7" id="KW-0966">Cell projection</keyword>
<name>A0A8B9EWA5_ANSCY</name>
<dbReference type="InterPro" id="IPR026099">
    <property type="entry name" value="Odf2-rel"/>
</dbReference>
<evidence type="ECO:0000256" key="3">
    <source>
        <dbReference type="ARBA" id="ARBA00009316"/>
    </source>
</evidence>
<keyword evidence="4" id="KW-0963">Cytoplasm</keyword>
<evidence type="ECO:0000256" key="6">
    <source>
        <dbReference type="ARBA" id="ARBA00023212"/>
    </source>
</evidence>
<reference evidence="10" key="2">
    <citation type="submission" date="2025-09" db="UniProtKB">
        <authorList>
            <consortium name="Ensembl"/>
        </authorList>
    </citation>
    <scope>IDENTIFICATION</scope>
</reference>
<evidence type="ECO:0000256" key="1">
    <source>
        <dbReference type="ARBA" id="ARBA00004114"/>
    </source>
</evidence>
<evidence type="ECO:0000256" key="7">
    <source>
        <dbReference type="ARBA" id="ARBA00023273"/>
    </source>
</evidence>
<reference evidence="10" key="1">
    <citation type="submission" date="2025-08" db="UniProtKB">
        <authorList>
            <consortium name="Ensembl"/>
        </authorList>
    </citation>
    <scope>IDENTIFICATION</scope>
</reference>
<keyword evidence="11" id="KW-1185">Reference proteome</keyword>
<dbReference type="Ensembl" id="ENSACDT00005030112.1">
    <property type="protein sequence ID" value="ENSACDP00005025245.1"/>
    <property type="gene ID" value="ENSACDG00005018264.1"/>
</dbReference>
<feature type="compositionally biased region" description="Polar residues" evidence="9">
    <location>
        <begin position="178"/>
        <end position="187"/>
    </location>
</feature>
<feature type="region of interest" description="Disordered" evidence="9">
    <location>
        <begin position="174"/>
        <end position="198"/>
    </location>
</feature>
<dbReference type="PANTHER" id="PTHR23162:SF7">
    <property type="entry name" value="PROTEIN BCAP"/>
    <property type="match status" value="1"/>
</dbReference>
<evidence type="ECO:0000313" key="11">
    <source>
        <dbReference type="Proteomes" id="UP000694521"/>
    </source>
</evidence>
<sequence>MLSSLLDKYYCVRQEVSKDWRRERKGKFFLLEISAGAGVRTPRLAPQHSNMSSSPQAASALPAPTCTAPFLDSELQEKFFLADVNEGKLCVVPITSGEAGKLCSLIQLYKDDYYRTTNAIQSRKYVTDLSKESDRLEHQLAEPTQEEIWKQSWAPCPDKYRLKITELSPLLKKRSPKNHLQQSLNESASRRQKEHNPCENGALQEVFEADMEINSAEDFMPTFKDVIGRITNVCKLSVSEMTITGTQEDLLVEELETLKTTKRLLWLSLQTREHEHLSSKNIDALIQKLSQNETRNANLRRRILEREKCVKELSSMLQFKKINVLKEDHISRLASTVEAHLQCQIQRKGVENEELKLKIQTLEKKIAEYKLQVGDYKHQILALRETSEQEKTGLRKAITSQKRKAAHFEEAVKNLTSRIREHEVKLSEILSASDVWKKQHDRMVEEKTMLEIQTEDRKKQITSLSEDLKRKEEYRRNSNEEILGKLNSVNSENEKIYRENEKLKVSLATLENSTGSFENEMLGLQEKAKLQENLVEQCKIQVQKLQTEVEGLKSRCETVLKENKRITENKCLEVDEVKDKIEAESKELEHVCDILNAAEEKLQEFQEKLMYWERINAQKCKNPRELHVQEEDNVNSMDSHSLEVENFNIQKKYEDLKRKLEKIEFQNEELAYQLKKEDESLQCSKLQLEEKIAEYNGLTRQLESALEEGKKMVAEEFEKLSYTEQALETKILLLESELREWQEEKKQLLCRFHHNEKHHEICLKELENSLQKSENKNQSIQSYVQFLKTSYITMFG</sequence>
<comment type="subcellular location">
    <subcellularLocation>
        <location evidence="2">Cell projection</location>
        <location evidence="2">Cilium</location>
    </subcellularLocation>
    <subcellularLocation>
        <location evidence="1">Cytoplasm</location>
        <location evidence="1">Cytoskeleton</location>
        <location evidence="1">Microtubule organizing center</location>
        <location evidence="1">Centrosome</location>
        <location evidence="1">Centriole</location>
    </subcellularLocation>
</comment>
<evidence type="ECO:0000313" key="10">
    <source>
        <dbReference type="Ensembl" id="ENSACDP00005025245.1"/>
    </source>
</evidence>
<dbReference type="GO" id="GO:1902018">
    <property type="term" value="P:negative regulation of cilium assembly"/>
    <property type="evidence" value="ECO:0007669"/>
    <property type="project" value="TreeGrafter"/>
</dbReference>
<evidence type="ECO:0000256" key="2">
    <source>
        <dbReference type="ARBA" id="ARBA00004138"/>
    </source>
</evidence>
<evidence type="ECO:0000256" key="8">
    <source>
        <dbReference type="SAM" id="Coils"/>
    </source>
</evidence>
<comment type="similarity">
    <text evidence="3">Belongs to the ODF2 family.</text>
</comment>